<evidence type="ECO:0000256" key="1">
    <source>
        <dbReference type="SAM" id="MobiDB-lite"/>
    </source>
</evidence>
<gene>
    <name evidence="3" type="ORF">KY290_031371</name>
</gene>
<accession>A0ABQ7UA64</accession>
<evidence type="ECO:0008006" key="5">
    <source>
        <dbReference type="Google" id="ProtNLM"/>
    </source>
</evidence>
<feature type="compositionally biased region" description="Pro residues" evidence="1">
    <location>
        <begin position="398"/>
        <end position="411"/>
    </location>
</feature>
<dbReference type="PANTHER" id="PTHR33098">
    <property type="entry name" value="COTTON FIBER (DUF761)"/>
    <property type="match status" value="1"/>
</dbReference>
<feature type="region of interest" description="Disordered" evidence="1">
    <location>
        <begin position="568"/>
        <end position="615"/>
    </location>
</feature>
<feature type="transmembrane region" description="Helical" evidence="2">
    <location>
        <begin position="73"/>
        <end position="91"/>
    </location>
</feature>
<evidence type="ECO:0000313" key="4">
    <source>
        <dbReference type="Proteomes" id="UP000826656"/>
    </source>
</evidence>
<feature type="region of interest" description="Disordered" evidence="1">
    <location>
        <begin position="1"/>
        <end position="26"/>
    </location>
</feature>
<feature type="compositionally biased region" description="Basic and acidic residues" evidence="1">
    <location>
        <begin position="200"/>
        <end position="217"/>
    </location>
</feature>
<feature type="compositionally biased region" description="Pro residues" evidence="1">
    <location>
        <begin position="231"/>
        <end position="243"/>
    </location>
</feature>
<feature type="compositionally biased region" description="Pro residues" evidence="1">
    <location>
        <begin position="468"/>
        <end position="479"/>
    </location>
</feature>
<feature type="region of interest" description="Disordered" evidence="1">
    <location>
        <begin position="199"/>
        <end position="551"/>
    </location>
</feature>
<feature type="compositionally biased region" description="Pro residues" evidence="1">
    <location>
        <begin position="434"/>
        <end position="445"/>
    </location>
</feature>
<comment type="caution">
    <text evidence="3">The sequence shown here is derived from an EMBL/GenBank/DDBJ whole genome shotgun (WGS) entry which is preliminary data.</text>
</comment>
<feature type="transmembrane region" description="Helical" evidence="2">
    <location>
        <begin position="31"/>
        <end position="53"/>
    </location>
</feature>
<feature type="compositionally biased region" description="Pro residues" evidence="1">
    <location>
        <begin position="360"/>
        <end position="375"/>
    </location>
</feature>
<evidence type="ECO:0000313" key="3">
    <source>
        <dbReference type="EMBL" id="KAH0743378.1"/>
    </source>
</evidence>
<name>A0ABQ7UA64_SOLTU</name>
<keyword evidence="2" id="KW-1133">Transmembrane helix</keyword>
<keyword evidence="2" id="KW-0472">Membrane</keyword>
<dbReference type="Pfam" id="PF05553">
    <property type="entry name" value="DUF761"/>
    <property type="match status" value="1"/>
</dbReference>
<keyword evidence="2" id="KW-0812">Transmembrane</keyword>
<protein>
    <recommendedName>
        <fullName evidence="5">Hydroxyproline-rich glycoprotein family protein</fullName>
    </recommendedName>
</protein>
<dbReference type="PANTHER" id="PTHR33098:SF71">
    <property type="entry name" value="HYDROXYPROLINE-RICH GLYCOPROTEIN FAMILY PROTEIN"/>
    <property type="match status" value="1"/>
</dbReference>
<feature type="compositionally biased region" description="Pro residues" evidence="1">
    <location>
        <begin position="285"/>
        <end position="296"/>
    </location>
</feature>
<keyword evidence="4" id="KW-1185">Reference proteome</keyword>
<proteinExistence type="predicted"/>
<feature type="compositionally biased region" description="Pro residues" evidence="1">
    <location>
        <begin position="538"/>
        <end position="548"/>
    </location>
</feature>
<sequence length="644" mass="72093">MELDGDSPPIWSQPTTTLLRQRRRQPPSPPIINPVILILLIPILALLVLFFLVPPLLTHTTQILRPNSVKKGWDSFNILLVVFAILCGIFARKNDDYSAVERNRNVSTTESSNFNDGSASADVDVDHDMRRPVSNDRWFEASDEKTYNFGVPETSVNRLRRSSSSYPDLRQVPQWETGENHSRFYDDFSVNLYRSTASEYDTHRQRRSEKQREEPDVKVIPVDTFESRSSPPEPLLPEKPPPISSSKAPQANLKRRRSFHTVPRKDKAEMQSNEAEVEHNKKQEPPPPSPPMPPSLPTDLSPPVEKPQKLQRRKSGTKELATAIASLYNQSKRNRRRTKKRDTFESVSDSPPSAEQVLPPATPPAPPPPPPPPPSKVFQNLFKKNRKSKRIHSDPSNVPSPPPPPPLPPPNSIFNNLFKTGSKSKRFQQTSTSTPPPPPPPPPPSSILNNLFKHGTKSRRFKSSISTPTPPPPPPPPPQANVSSSRRRKSSTHSQPPMQPPQPSRRHSSSWSKPPLPTKPAASYYDDNLNSGSQSPLIPMPPPPPMPPFKMREMNFVPSGDFVRIRTANSSRCSSPDLEDVDVDVDDMPVRSSSEAMDGEDSTGPSVTCPSPDVNMKADSFIARLRDEWRLEKMNSMREKSTLG</sequence>
<organism evidence="3 4">
    <name type="scientific">Solanum tuberosum</name>
    <name type="common">Potato</name>
    <dbReference type="NCBI Taxonomy" id="4113"/>
    <lineage>
        <taxon>Eukaryota</taxon>
        <taxon>Viridiplantae</taxon>
        <taxon>Streptophyta</taxon>
        <taxon>Embryophyta</taxon>
        <taxon>Tracheophyta</taxon>
        <taxon>Spermatophyta</taxon>
        <taxon>Magnoliopsida</taxon>
        <taxon>eudicotyledons</taxon>
        <taxon>Gunneridae</taxon>
        <taxon>Pentapetalae</taxon>
        <taxon>asterids</taxon>
        <taxon>lamiids</taxon>
        <taxon>Solanales</taxon>
        <taxon>Solanaceae</taxon>
        <taxon>Solanoideae</taxon>
        <taxon>Solaneae</taxon>
        <taxon>Solanum</taxon>
    </lineage>
</organism>
<dbReference type="InterPro" id="IPR008480">
    <property type="entry name" value="DUF761_pln"/>
</dbReference>
<dbReference type="EMBL" id="JAIVGD010000023">
    <property type="protein sequence ID" value="KAH0743378.1"/>
    <property type="molecule type" value="Genomic_DNA"/>
</dbReference>
<dbReference type="Proteomes" id="UP000826656">
    <property type="component" value="Unassembled WGS sequence"/>
</dbReference>
<reference evidence="3 4" key="1">
    <citation type="journal article" date="2021" name="bioRxiv">
        <title>Chromosome-scale and haplotype-resolved genome assembly of a tetraploid potato cultivar.</title>
        <authorList>
            <person name="Sun H."/>
            <person name="Jiao W.-B."/>
            <person name="Krause K."/>
            <person name="Campoy J.A."/>
            <person name="Goel M."/>
            <person name="Folz-Donahue K."/>
            <person name="Kukat C."/>
            <person name="Huettel B."/>
            <person name="Schneeberger K."/>
        </authorList>
    </citation>
    <scope>NUCLEOTIDE SEQUENCE [LARGE SCALE GENOMIC DNA]</scope>
    <source>
        <strain evidence="3">SolTubOtavaFocal</strain>
        <tissue evidence="3">Leaves</tissue>
    </source>
</reference>
<feature type="compositionally biased region" description="Acidic residues" evidence="1">
    <location>
        <begin position="577"/>
        <end position="587"/>
    </location>
</feature>
<evidence type="ECO:0000256" key="2">
    <source>
        <dbReference type="SAM" id="Phobius"/>
    </source>
</evidence>